<gene>
    <name evidence="2" type="ORF">GIW81_16055</name>
</gene>
<reference evidence="2 3" key="1">
    <citation type="submission" date="2019-11" db="EMBL/GenBank/DDBJ databases">
        <title>Identification of a novel strain.</title>
        <authorList>
            <person name="Xu Q."/>
            <person name="Wang G."/>
        </authorList>
    </citation>
    <scope>NUCLEOTIDE SEQUENCE [LARGE SCALE GENOMIC DNA]</scope>
    <source>
        <strain evidence="3">xq</strain>
    </source>
</reference>
<dbReference type="AlphaFoldDB" id="A0A6I3KPW2"/>
<dbReference type="InterPro" id="IPR010895">
    <property type="entry name" value="CHRD"/>
</dbReference>
<keyword evidence="3" id="KW-1185">Reference proteome</keyword>
<feature type="domain" description="CHRD" evidence="1">
    <location>
        <begin position="44"/>
        <end position="153"/>
    </location>
</feature>
<comment type="caution">
    <text evidence="2">The sequence shown here is derived from an EMBL/GenBank/DDBJ whole genome shotgun (WGS) entry which is preliminary data.</text>
</comment>
<organism evidence="2 3">
    <name type="scientific">Hyphomicrobium album</name>
    <dbReference type="NCBI Taxonomy" id="2665159"/>
    <lineage>
        <taxon>Bacteria</taxon>
        <taxon>Pseudomonadati</taxon>
        <taxon>Pseudomonadota</taxon>
        <taxon>Alphaproteobacteria</taxon>
        <taxon>Hyphomicrobiales</taxon>
        <taxon>Hyphomicrobiaceae</taxon>
        <taxon>Hyphomicrobium</taxon>
    </lineage>
</organism>
<dbReference type="Proteomes" id="UP000440694">
    <property type="component" value="Unassembled WGS sequence"/>
</dbReference>
<protein>
    <submittedName>
        <fullName evidence="2">CHRD domain-containing protein</fullName>
    </submittedName>
</protein>
<dbReference type="EMBL" id="WMBQ01000002">
    <property type="protein sequence ID" value="MTD95852.1"/>
    <property type="molecule type" value="Genomic_DNA"/>
</dbReference>
<name>A0A6I3KPW2_9HYPH</name>
<dbReference type="SMART" id="SM00754">
    <property type="entry name" value="CHRD"/>
    <property type="match status" value="1"/>
</dbReference>
<dbReference type="Pfam" id="PF07452">
    <property type="entry name" value="CHRD"/>
    <property type="match status" value="1"/>
</dbReference>
<sequence length="154" mass="16067">MRPSRFGFTIVICGRNEMPPTALRAAIVGIALLGAAASANAEVVRFKADLIPVAGTNSTASGSLTADYDTDSKKLIWNGTYKGVGTYATSASFHGAGAGPRRAFVRILNVDSPFEGTAILSAPQGEGLVAGEWQIVVRTSGFPKGELRGQLVRN</sequence>
<evidence type="ECO:0000259" key="1">
    <source>
        <dbReference type="SMART" id="SM00754"/>
    </source>
</evidence>
<proteinExistence type="predicted"/>
<evidence type="ECO:0000313" key="2">
    <source>
        <dbReference type="EMBL" id="MTD95852.1"/>
    </source>
</evidence>
<accession>A0A6I3KPW2</accession>
<evidence type="ECO:0000313" key="3">
    <source>
        <dbReference type="Proteomes" id="UP000440694"/>
    </source>
</evidence>